<dbReference type="SUPFAM" id="SSF54791">
    <property type="entry name" value="Eukaryotic type KH-domain (KH-domain type I)"/>
    <property type="match status" value="1"/>
</dbReference>
<dbReference type="EMBL" id="BKCJ010002584">
    <property type="protein sequence ID" value="GEU49572.1"/>
    <property type="molecule type" value="Genomic_DNA"/>
</dbReference>
<sequence>MDWNRRPKRSNPQFMKSGGGGGNKRGRFGEQSLSSSPGTSETVYRILCPSRKIASLLGKGGEIIKALREDTQAKITVAESVPGSEERVVMVYSPSAKLLATKKPVSEMPGSNATHGVDVYRGYAGSGGQNHTLQPGYHNYDLSD</sequence>
<gene>
    <name evidence="5" type="ORF">Tci_021550</name>
</gene>
<dbReference type="PROSITE" id="PS50084">
    <property type="entry name" value="KH_TYPE_1"/>
    <property type="match status" value="1"/>
</dbReference>
<feature type="compositionally biased region" description="Polar residues" evidence="3">
    <location>
        <begin position="31"/>
        <end position="41"/>
    </location>
</feature>
<dbReference type="SMART" id="SM00322">
    <property type="entry name" value="KH"/>
    <property type="match status" value="1"/>
</dbReference>
<keyword evidence="1" id="KW-0677">Repeat</keyword>
<name>A0A6L2KLR4_TANCI</name>
<dbReference type="AlphaFoldDB" id="A0A6L2KLR4"/>
<proteinExistence type="predicted"/>
<dbReference type="Gene3D" id="3.30.1370.10">
    <property type="entry name" value="K Homology domain, type 1"/>
    <property type="match status" value="1"/>
</dbReference>
<dbReference type="InterPro" id="IPR036612">
    <property type="entry name" value="KH_dom_type_1_sf"/>
</dbReference>
<protein>
    <submittedName>
        <fullName evidence="5">KH domain-containing protein</fullName>
    </submittedName>
</protein>
<feature type="region of interest" description="Disordered" evidence="3">
    <location>
        <begin position="1"/>
        <end position="41"/>
    </location>
</feature>
<dbReference type="PANTHER" id="PTHR10288">
    <property type="entry name" value="KH DOMAIN CONTAINING RNA BINDING PROTEIN"/>
    <property type="match status" value="1"/>
</dbReference>
<dbReference type="InterPro" id="IPR004088">
    <property type="entry name" value="KH_dom_type_1"/>
</dbReference>
<comment type="caution">
    <text evidence="5">The sequence shown here is derived from an EMBL/GenBank/DDBJ whole genome shotgun (WGS) entry which is preliminary data.</text>
</comment>
<reference evidence="5" key="1">
    <citation type="journal article" date="2019" name="Sci. Rep.">
        <title>Draft genome of Tanacetum cinerariifolium, the natural source of mosquito coil.</title>
        <authorList>
            <person name="Yamashiro T."/>
            <person name="Shiraishi A."/>
            <person name="Satake H."/>
            <person name="Nakayama K."/>
        </authorList>
    </citation>
    <scope>NUCLEOTIDE SEQUENCE</scope>
</reference>
<accession>A0A6L2KLR4</accession>
<feature type="domain" description="K Homology" evidence="4">
    <location>
        <begin position="40"/>
        <end position="110"/>
    </location>
</feature>
<evidence type="ECO:0000259" key="4">
    <source>
        <dbReference type="SMART" id="SM00322"/>
    </source>
</evidence>
<keyword evidence="2" id="KW-0694">RNA-binding</keyword>
<evidence type="ECO:0000256" key="3">
    <source>
        <dbReference type="SAM" id="MobiDB-lite"/>
    </source>
</evidence>
<dbReference type="CDD" id="cd22459">
    <property type="entry name" value="KH-I_PEPPER_rpt1_like"/>
    <property type="match status" value="1"/>
</dbReference>
<evidence type="ECO:0000313" key="5">
    <source>
        <dbReference type="EMBL" id="GEU49572.1"/>
    </source>
</evidence>
<dbReference type="GO" id="GO:0003723">
    <property type="term" value="F:RNA binding"/>
    <property type="evidence" value="ECO:0007669"/>
    <property type="project" value="UniProtKB-UniRule"/>
</dbReference>
<evidence type="ECO:0000256" key="1">
    <source>
        <dbReference type="ARBA" id="ARBA00022737"/>
    </source>
</evidence>
<dbReference type="InterPro" id="IPR004087">
    <property type="entry name" value="KH_dom"/>
</dbReference>
<organism evidence="5">
    <name type="scientific">Tanacetum cinerariifolium</name>
    <name type="common">Dalmatian daisy</name>
    <name type="synonym">Chrysanthemum cinerariifolium</name>
    <dbReference type="NCBI Taxonomy" id="118510"/>
    <lineage>
        <taxon>Eukaryota</taxon>
        <taxon>Viridiplantae</taxon>
        <taxon>Streptophyta</taxon>
        <taxon>Embryophyta</taxon>
        <taxon>Tracheophyta</taxon>
        <taxon>Spermatophyta</taxon>
        <taxon>Magnoliopsida</taxon>
        <taxon>eudicotyledons</taxon>
        <taxon>Gunneridae</taxon>
        <taxon>Pentapetalae</taxon>
        <taxon>asterids</taxon>
        <taxon>campanulids</taxon>
        <taxon>Asterales</taxon>
        <taxon>Asteraceae</taxon>
        <taxon>Asteroideae</taxon>
        <taxon>Anthemideae</taxon>
        <taxon>Anthemidinae</taxon>
        <taxon>Tanacetum</taxon>
    </lineage>
</organism>
<evidence type="ECO:0000256" key="2">
    <source>
        <dbReference type="PROSITE-ProRule" id="PRU00117"/>
    </source>
</evidence>
<dbReference type="Pfam" id="PF00013">
    <property type="entry name" value="KH_1"/>
    <property type="match status" value="1"/>
</dbReference>